<protein>
    <recommendedName>
        <fullName evidence="4">Secreted protein</fullName>
    </recommendedName>
</protein>
<accession>A0ABN1RXG7</accession>
<dbReference type="EMBL" id="BAAAHH010000048">
    <property type="protein sequence ID" value="GAA0967151.1"/>
    <property type="molecule type" value="Genomic_DNA"/>
</dbReference>
<evidence type="ECO:0000313" key="2">
    <source>
        <dbReference type="EMBL" id="GAA0967151.1"/>
    </source>
</evidence>
<evidence type="ECO:0000256" key="1">
    <source>
        <dbReference type="SAM" id="SignalP"/>
    </source>
</evidence>
<comment type="caution">
    <text evidence="2">The sequence shown here is derived from an EMBL/GenBank/DDBJ whole genome shotgun (WGS) entry which is preliminary data.</text>
</comment>
<keyword evidence="1" id="KW-0732">Signal</keyword>
<sequence>MSARTKIRAVVLAAALAAPAAVVGTAAPAHAEPTGCTITTRNIGTTLPKLLTTAQCTGGSGYYRAVARCTSMVAPFATRTLEGAWATAGPTPSSSYTTCIGYLRSAVIETA</sequence>
<gene>
    <name evidence="2" type="ORF">GCM10009550_70660</name>
</gene>
<evidence type="ECO:0008006" key="4">
    <source>
        <dbReference type="Google" id="ProtNLM"/>
    </source>
</evidence>
<feature type="signal peptide" evidence="1">
    <location>
        <begin position="1"/>
        <end position="31"/>
    </location>
</feature>
<keyword evidence="3" id="KW-1185">Reference proteome</keyword>
<reference evidence="2 3" key="1">
    <citation type="journal article" date="2019" name="Int. J. Syst. Evol. Microbiol.">
        <title>The Global Catalogue of Microorganisms (GCM) 10K type strain sequencing project: providing services to taxonomists for standard genome sequencing and annotation.</title>
        <authorList>
            <consortium name="The Broad Institute Genomics Platform"/>
            <consortium name="The Broad Institute Genome Sequencing Center for Infectious Disease"/>
            <person name="Wu L."/>
            <person name="Ma J."/>
        </authorList>
    </citation>
    <scope>NUCLEOTIDE SEQUENCE [LARGE SCALE GENOMIC DNA]</scope>
    <source>
        <strain evidence="2 3">JCM 10696</strain>
    </source>
</reference>
<dbReference type="Proteomes" id="UP001500665">
    <property type="component" value="Unassembled WGS sequence"/>
</dbReference>
<name>A0ABN1RXG7_9ACTN</name>
<feature type="chain" id="PRO_5046137446" description="Secreted protein" evidence="1">
    <location>
        <begin position="32"/>
        <end position="111"/>
    </location>
</feature>
<dbReference type="RefSeq" id="WP_344246465.1">
    <property type="nucleotide sequence ID" value="NZ_BAAAHH010000048.1"/>
</dbReference>
<organism evidence="2 3">
    <name type="scientific">Actinocorallia libanotica</name>
    <dbReference type="NCBI Taxonomy" id="46162"/>
    <lineage>
        <taxon>Bacteria</taxon>
        <taxon>Bacillati</taxon>
        <taxon>Actinomycetota</taxon>
        <taxon>Actinomycetes</taxon>
        <taxon>Streptosporangiales</taxon>
        <taxon>Thermomonosporaceae</taxon>
        <taxon>Actinocorallia</taxon>
    </lineage>
</organism>
<evidence type="ECO:0000313" key="3">
    <source>
        <dbReference type="Proteomes" id="UP001500665"/>
    </source>
</evidence>
<proteinExistence type="predicted"/>